<dbReference type="GO" id="GO:0004252">
    <property type="term" value="F:serine-type endopeptidase activity"/>
    <property type="evidence" value="ECO:0007669"/>
    <property type="project" value="InterPro"/>
</dbReference>
<dbReference type="InterPro" id="IPR026444">
    <property type="entry name" value="Secre_tail"/>
</dbReference>
<dbReference type="PANTHER" id="PTHR43399">
    <property type="entry name" value="SUBTILISIN-RELATED"/>
    <property type="match status" value="1"/>
</dbReference>
<evidence type="ECO:0000313" key="6">
    <source>
        <dbReference type="Proteomes" id="UP000190367"/>
    </source>
</evidence>
<dbReference type="NCBIfam" id="TIGR04183">
    <property type="entry name" value="Por_Secre_tail"/>
    <property type="match status" value="1"/>
</dbReference>
<dbReference type="Proteomes" id="UP000190367">
    <property type="component" value="Unassembled WGS sequence"/>
</dbReference>
<comment type="similarity">
    <text evidence="1 2">Belongs to the peptidase S8 family.</text>
</comment>
<accession>A0A1T4MRI6</accession>
<dbReference type="SUPFAM" id="SSF52743">
    <property type="entry name" value="Subtilisin-like"/>
    <property type="match status" value="1"/>
</dbReference>
<dbReference type="PROSITE" id="PS51892">
    <property type="entry name" value="SUBTILASE"/>
    <property type="match status" value="1"/>
</dbReference>
<sequence>MCIKNCVEQFIAVVLSNIVQHQDLSPASMKNKTVKALSAFLLLLSLSPSSMAQQRMREAVMIKRYAADTLTAFQTKAPLFVKFITPPDERTLARCGVVKALTGRHYVLQQLPADSILRKKIQYSYTASPNYKATDALLERLESLRPGDSVEIQVSYSGEHFTAARVRTLYTIDRYHAAVVKLQQRDWPALIALDNVTGANSVRHASPEVIINTINPYVNRINVAQQQFPAIRGKSVTVSVKEALFDTTDIDLTGRFLRSPLQDTTRTAHATIMATLLAGAGNSGANGLGVAPSAKLTSSSYAVLFPDPDTYYRDYGITVQNHSYGIEIEYNYDAEAVAYDQQVRKADTLTHVFSAGNSGAAIPTAGRYQGVGTFANFTGNFKQAKNVLVVGGTEANFQVATLASRGPAYDGRIKPEIVAYGQDGTSGAAALTSGVVALLQDGYRQLRGVAPPSALVRALIINSAVLPAGKGPAYTYGFGSLHASGALTALTAGRYRQGTVLPGNTTTFDIPVPAGLRQVKVTLCWNDPAAALNAPKALVNDLDMQAITPDGNTWLPWVLNPFPKADSLLQPAHRGIDSLNNTEQINIDRPAAGNLHITVKGKKVTTADQPFYIVYDFIREPSFAWQNPVNGSMLAASQPTPLQWETTYSGNGDLAYSTDSGTTWTNIAQQVPLQTPFNWNVPALFSKVWLKLTLTDTAFISPPCFIAPQLALSTGFNCSDSAMIFWNRLPGVKGYQAYALSQGVMTPYKQLTDTFLFIPKQSTTSMYYAVSPIAPAGWEGLRSYASNYALQGVGCYIKALLADPTTDNQVILTLSLGSTYMLKSINWERRSPNGWTQLGTQLAGSAMNYNFMDQNPYEGVVQYRVRLERQDGQVIYSDVSSANILLQHDILVFPNPVISQLIILDKNYRARQLVLTDMSGRIVLQRTINDIQEYIGVDRLAPGVYNCSIFLGNQRIYSRQIVKQ</sequence>
<feature type="domain" description="Secretion system C-terminal sorting" evidence="4">
    <location>
        <begin position="892"/>
        <end position="962"/>
    </location>
</feature>
<gene>
    <name evidence="5" type="ORF">SAMN04488128_1011236</name>
</gene>
<dbReference type="Gene3D" id="3.40.50.200">
    <property type="entry name" value="Peptidase S8/S53 domain"/>
    <property type="match status" value="1"/>
</dbReference>
<proteinExistence type="inferred from homology"/>
<dbReference type="InterPro" id="IPR051048">
    <property type="entry name" value="Peptidase_S8/S53_subtilisin"/>
</dbReference>
<evidence type="ECO:0000256" key="2">
    <source>
        <dbReference type="PROSITE-ProRule" id="PRU01240"/>
    </source>
</evidence>
<dbReference type="CDD" id="cd04842">
    <property type="entry name" value="Peptidases_S8_Kp43_protease"/>
    <property type="match status" value="1"/>
</dbReference>
<dbReference type="Pfam" id="PF18962">
    <property type="entry name" value="Por_Secre_tail"/>
    <property type="match status" value="1"/>
</dbReference>
<comment type="caution">
    <text evidence="2">Lacks conserved residue(s) required for the propagation of feature annotation.</text>
</comment>
<organism evidence="5 6">
    <name type="scientific">Chitinophaga eiseniae</name>
    <dbReference type="NCBI Taxonomy" id="634771"/>
    <lineage>
        <taxon>Bacteria</taxon>
        <taxon>Pseudomonadati</taxon>
        <taxon>Bacteroidota</taxon>
        <taxon>Chitinophagia</taxon>
        <taxon>Chitinophagales</taxon>
        <taxon>Chitinophagaceae</taxon>
        <taxon>Chitinophaga</taxon>
    </lineage>
</organism>
<dbReference type="SUPFAM" id="SSF49785">
    <property type="entry name" value="Galactose-binding domain-like"/>
    <property type="match status" value="1"/>
</dbReference>
<dbReference type="InterPro" id="IPR034058">
    <property type="entry name" value="TagA/B/C/D_pept_dom"/>
</dbReference>
<keyword evidence="6" id="KW-1185">Reference proteome</keyword>
<evidence type="ECO:0000313" key="5">
    <source>
        <dbReference type="EMBL" id="SJZ69511.1"/>
    </source>
</evidence>
<dbReference type="EMBL" id="FUWZ01000001">
    <property type="protein sequence ID" value="SJZ69511.1"/>
    <property type="molecule type" value="Genomic_DNA"/>
</dbReference>
<dbReference type="GO" id="GO:0006508">
    <property type="term" value="P:proteolysis"/>
    <property type="evidence" value="ECO:0007669"/>
    <property type="project" value="InterPro"/>
</dbReference>
<dbReference type="InterPro" id="IPR036852">
    <property type="entry name" value="Peptidase_S8/S53_dom_sf"/>
</dbReference>
<dbReference type="STRING" id="634771.SAMN04488128_1011236"/>
<dbReference type="Gene3D" id="2.60.120.380">
    <property type="match status" value="1"/>
</dbReference>
<evidence type="ECO:0000259" key="3">
    <source>
        <dbReference type="Pfam" id="PF00082"/>
    </source>
</evidence>
<dbReference type="InterPro" id="IPR008979">
    <property type="entry name" value="Galactose-bd-like_sf"/>
</dbReference>
<evidence type="ECO:0000256" key="1">
    <source>
        <dbReference type="ARBA" id="ARBA00011073"/>
    </source>
</evidence>
<dbReference type="PANTHER" id="PTHR43399:SF4">
    <property type="entry name" value="CELL WALL-ASSOCIATED PROTEASE"/>
    <property type="match status" value="1"/>
</dbReference>
<feature type="domain" description="Peptidase S8/S53" evidence="3">
    <location>
        <begin position="264"/>
        <end position="479"/>
    </location>
</feature>
<reference evidence="6" key="1">
    <citation type="submission" date="2017-02" db="EMBL/GenBank/DDBJ databases">
        <authorList>
            <person name="Varghese N."/>
            <person name="Submissions S."/>
        </authorList>
    </citation>
    <scope>NUCLEOTIDE SEQUENCE [LARGE SCALE GENOMIC DNA]</scope>
    <source>
        <strain evidence="6">DSM 22224</strain>
    </source>
</reference>
<name>A0A1T4MRI6_9BACT</name>
<dbReference type="Pfam" id="PF00082">
    <property type="entry name" value="Peptidase_S8"/>
    <property type="match status" value="1"/>
</dbReference>
<evidence type="ECO:0000259" key="4">
    <source>
        <dbReference type="Pfam" id="PF18962"/>
    </source>
</evidence>
<dbReference type="InterPro" id="IPR000209">
    <property type="entry name" value="Peptidase_S8/S53_dom"/>
</dbReference>
<dbReference type="AlphaFoldDB" id="A0A1T4MRI6"/>
<protein>
    <submittedName>
        <fullName evidence="5">Por secretion system C-terminal sorting domain-containing protein</fullName>
    </submittedName>
</protein>